<dbReference type="EMBL" id="JARBJD010000015">
    <property type="protein sequence ID" value="KAK2961658.1"/>
    <property type="molecule type" value="Genomic_DNA"/>
</dbReference>
<evidence type="ECO:0000256" key="4">
    <source>
        <dbReference type="SAM" id="MobiDB-lite"/>
    </source>
</evidence>
<keyword evidence="7" id="KW-1185">Reference proteome</keyword>
<comment type="similarity">
    <text evidence="1">Belongs to the EF-1-beta/EF-1-delta family.</text>
</comment>
<evidence type="ECO:0000313" key="7">
    <source>
        <dbReference type="Proteomes" id="UP001281761"/>
    </source>
</evidence>
<dbReference type="InterPro" id="IPR014717">
    <property type="entry name" value="Transl_elong_EF1B/ribsomal_bS6"/>
</dbReference>
<sequence>MTFDLKSINTNLATKSYVACTCPTDKDNELYEQIMALGGFSALSQWYRRVEAVSPEERKKWAKAGAAAAKPSDDDDLDLFGDVDSEEERRQEEEFDRRAKEAQARIDAKNKAKGKADSAKSMLVIDVKPYSDETDLNALAKQILDLKVDGLVWGDYKLIDVAFGVKKISVSCSIEDEKVPSTEVVEEMIEDMEDVQSADVASMNKM</sequence>
<accession>A0ABQ9YD94</accession>
<gene>
    <name evidence="6" type="ORF">BLNAU_3456</name>
</gene>
<dbReference type="PROSITE" id="PS00824">
    <property type="entry name" value="EF1BD_1"/>
    <property type="match status" value="1"/>
</dbReference>
<keyword evidence="3" id="KW-0648">Protein biosynthesis</keyword>
<proteinExistence type="inferred from homology"/>
<dbReference type="InterPro" id="IPR049720">
    <property type="entry name" value="EF1B_bsu/dsu"/>
</dbReference>
<evidence type="ECO:0000313" key="6">
    <source>
        <dbReference type="EMBL" id="KAK2961658.1"/>
    </source>
</evidence>
<dbReference type="PANTHER" id="PTHR11595:SF21">
    <property type="entry name" value="ELONGATION FACTOR 1-BETA"/>
    <property type="match status" value="1"/>
</dbReference>
<dbReference type="InterPro" id="IPR014038">
    <property type="entry name" value="EF1B_bsu/dsu_GNE"/>
</dbReference>
<keyword evidence="2 6" id="KW-0251">Elongation factor</keyword>
<dbReference type="Gene3D" id="3.30.70.60">
    <property type="match status" value="1"/>
</dbReference>
<dbReference type="CDD" id="cd00292">
    <property type="entry name" value="EF1B"/>
    <property type="match status" value="1"/>
</dbReference>
<name>A0ABQ9YD94_9EUKA</name>
<reference evidence="6 7" key="1">
    <citation type="journal article" date="2022" name="bioRxiv">
        <title>Genomics of Preaxostyla Flagellates Illuminates Evolutionary Transitions and the Path Towards Mitochondrial Loss.</title>
        <authorList>
            <person name="Novak L.V.F."/>
            <person name="Treitli S.C."/>
            <person name="Pyrih J."/>
            <person name="Halakuc P."/>
            <person name="Pipaliya S.V."/>
            <person name="Vacek V."/>
            <person name="Brzon O."/>
            <person name="Soukal P."/>
            <person name="Eme L."/>
            <person name="Dacks J.B."/>
            <person name="Karnkowska A."/>
            <person name="Elias M."/>
            <person name="Hampl V."/>
        </authorList>
    </citation>
    <scope>NUCLEOTIDE SEQUENCE [LARGE SCALE GENOMIC DNA]</scope>
    <source>
        <strain evidence="6">NAU3</strain>
        <tissue evidence="6">Gut</tissue>
    </source>
</reference>
<evidence type="ECO:0000256" key="1">
    <source>
        <dbReference type="ARBA" id="ARBA00007411"/>
    </source>
</evidence>
<dbReference type="InterPro" id="IPR001326">
    <property type="entry name" value="Transl_elong_EF1B_B/D_CS"/>
</dbReference>
<feature type="domain" description="Translation elongation factor EF1B beta/delta subunit guanine nucleotide exchange" evidence="5">
    <location>
        <begin position="120"/>
        <end position="206"/>
    </location>
</feature>
<dbReference type="SMART" id="SM00888">
    <property type="entry name" value="EF1_GNE"/>
    <property type="match status" value="1"/>
</dbReference>
<comment type="caution">
    <text evidence="6">The sequence shown here is derived from an EMBL/GenBank/DDBJ whole genome shotgun (WGS) entry which is preliminary data.</text>
</comment>
<evidence type="ECO:0000256" key="3">
    <source>
        <dbReference type="ARBA" id="ARBA00022917"/>
    </source>
</evidence>
<dbReference type="SUPFAM" id="SSF54984">
    <property type="entry name" value="eEF-1beta-like"/>
    <property type="match status" value="1"/>
</dbReference>
<dbReference type="GO" id="GO:0003746">
    <property type="term" value="F:translation elongation factor activity"/>
    <property type="evidence" value="ECO:0007669"/>
    <property type="project" value="UniProtKB-KW"/>
</dbReference>
<dbReference type="Proteomes" id="UP001281761">
    <property type="component" value="Unassembled WGS sequence"/>
</dbReference>
<feature type="region of interest" description="Disordered" evidence="4">
    <location>
        <begin position="61"/>
        <end position="80"/>
    </location>
</feature>
<organism evidence="6 7">
    <name type="scientific">Blattamonas nauphoetae</name>
    <dbReference type="NCBI Taxonomy" id="2049346"/>
    <lineage>
        <taxon>Eukaryota</taxon>
        <taxon>Metamonada</taxon>
        <taxon>Preaxostyla</taxon>
        <taxon>Oxymonadida</taxon>
        <taxon>Blattamonas</taxon>
    </lineage>
</organism>
<protein>
    <submittedName>
        <fullName evidence="6">Elongation factor 1-beta</fullName>
    </submittedName>
</protein>
<dbReference type="Pfam" id="PF00736">
    <property type="entry name" value="EF1_GNE"/>
    <property type="match status" value="1"/>
</dbReference>
<dbReference type="InterPro" id="IPR036219">
    <property type="entry name" value="eEF-1beta-like_sf"/>
</dbReference>
<feature type="region of interest" description="Disordered" evidence="4">
    <location>
        <begin position="85"/>
        <end position="111"/>
    </location>
</feature>
<feature type="compositionally biased region" description="Basic and acidic residues" evidence="4">
    <location>
        <begin position="87"/>
        <end position="111"/>
    </location>
</feature>
<dbReference type="PANTHER" id="PTHR11595">
    <property type="entry name" value="EF-HAND AND COILED-COIL DOMAIN-CONTAINING FAMILY MEMBER"/>
    <property type="match status" value="1"/>
</dbReference>
<evidence type="ECO:0000256" key="2">
    <source>
        <dbReference type="ARBA" id="ARBA00022768"/>
    </source>
</evidence>
<evidence type="ECO:0000259" key="5">
    <source>
        <dbReference type="SMART" id="SM00888"/>
    </source>
</evidence>